<evidence type="ECO:0000256" key="4">
    <source>
        <dbReference type="ARBA" id="ARBA00022729"/>
    </source>
</evidence>
<comment type="similarity">
    <text evidence="2 5">Belongs to the RxLR effector family.</text>
</comment>
<dbReference type="GeneID" id="20175667"/>
<dbReference type="InterPro" id="IPR031825">
    <property type="entry name" value="RXLR"/>
</dbReference>
<accession>W2R0F5</accession>
<comment type="function">
    <text evidence="5">Effector that suppresses plant defense responses during pathogen infection.</text>
</comment>
<keyword evidence="4 5" id="KW-0732">Signal</keyword>
<dbReference type="OMA" id="MRLAMIL"/>
<evidence type="ECO:0000313" key="7">
    <source>
        <dbReference type="Proteomes" id="UP000018817"/>
    </source>
</evidence>
<evidence type="ECO:0000256" key="5">
    <source>
        <dbReference type="RuleBase" id="RU367124"/>
    </source>
</evidence>
<comment type="subcellular location">
    <subcellularLocation>
        <location evidence="1 5">Secreted</location>
    </subcellularLocation>
</comment>
<evidence type="ECO:0000313" key="6">
    <source>
        <dbReference type="EMBL" id="ETN17995.1"/>
    </source>
</evidence>
<dbReference type="AlphaFoldDB" id="W2R0F5"/>
<feature type="signal peptide" evidence="5">
    <location>
        <begin position="1"/>
        <end position="18"/>
    </location>
</feature>
<dbReference type="Proteomes" id="UP000018817">
    <property type="component" value="Unassembled WGS sequence"/>
</dbReference>
<reference evidence="7" key="1">
    <citation type="submission" date="2011-12" db="EMBL/GenBank/DDBJ databases">
        <authorList>
            <consortium name="The Broad Institute Genome Sequencing Platform"/>
            <person name="Russ C."/>
            <person name="Tyler B."/>
            <person name="Panabieres F."/>
            <person name="Shan W."/>
            <person name="Tripathy S."/>
            <person name="Grunwald N."/>
            <person name="Machado M."/>
            <person name="Young S.K."/>
            <person name="Zeng Q."/>
            <person name="Gargeya S."/>
            <person name="Fitzgerald M."/>
            <person name="Haas B."/>
            <person name="Abouelleil A."/>
            <person name="Alvarado L."/>
            <person name="Arachchi H.M."/>
            <person name="Berlin A."/>
            <person name="Chapman S.B."/>
            <person name="Gearin G."/>
            <person name="Goldberg J."/>
            <person name="Griggs A."/>
            <person name="Gujja S."/>
            <person name="Hansen M."/>
            <person name="Heiman D."/>
            <person name="Howarth C."/>
            <person name="Larimer J."/>
            <person name="Lui A."/>
            <person name="MacDonald P.J.P."/>
            <person name="McCowen C."/>
            <person name="Montmayeur A."/>
            <person name="Murphy C."/>
            <person name="Neiman D."/>
            <person name="Pearson M."/>
            <person name="Priest M."/>
            <person name="Roberts A."/>
            <person name="Saif S."/>
            <person name="Shea T."/>
            <person name="Sisk P."/>
            <person name="Stolte C."/>
            <person name="Sykes S."/>
            <person name="Wortman J."/>
            <person name="Nusbaum C."/>
            <person name="Birren B."/>
        </authorList>
    </citation>
    <scope>NUCLEOTIDE SEQUENCE [LARGE SCALE GENOMIC DNA]</scope>
    <source>
        <strain evidence="7">INRA-310</strain>
    </source>
</reference>
<keyword evidence="3 5" id="KW-0964">Secreted</keyword>
<dbReference type="EMBL" id="KI669567">
    <property type="protein sequence ID" value="ETN17995.1"/>
    <property type="molecule type" value="Genomic_DNA"/>
</dbReference>
<dbReference type="VEuPathDB" id="FungiDB:PPTG_05634"/>
<gene>
    <name evidence="6" type="ORF">PPTG_05634</name>
</gene>
<evidence type="ECO:0000256" key="1">
    <source>
        <dbReference type="ARBA" id="ARBA00004613"/>
    </source>
</evidence>
<dbReference type="GO" id="GO:0005576">
    <property type="term" value="C:extracellular region"/>
    <property type="evidence" value="ECO:0007669"/>
    <property type="project" value="UniProtKB-SubCell"/>
</dbReference>
<sequence>MKLAFILLAALLFATGSALPTHVKIAHASPSLVQSSQDARKADVTGGRFLRSSERVNEANEERGKLAGLFLLDDITAAQKESIKKLAPTFAKLDEKDDGAIDLFDMLIRQGHSVKSAEKAGDLYTIYLRNPSAFHAS</sequence>
<dbReference type="OrthoDB" id="10506866at2759"/>
<feature type="chain" id="PRO_5028506566" description="RxLR effector protein" evidence="5">
    <location>
        <begin position="19"/>
        <end position="137"/>
    </location>
</feature>
<dbReference type="RefSeq" id="XP_008897484.1">
    <property type="nucleotide sequence ID" value="XM_008899236.1"/>
</dbReference>
<evidence type="ECO:0000256" key="2">
    <source>
        <dbReference type="ARBA" id="ARBA00010400"/>
    </source>
</evidence>
<organism evidence="6 7">
    <name type="scientific">Phytophthora nicotianae (strain INRA-310)</name>
    <name type="common">Phytophthora parasitica</name>
    <dbReference type="NCBI Taxonomy" id="761204"/>
    <lineage>
        <taxon>Eukaryota</taxon>
        <taxon>Sar</taxon>
        <taxon>Stramenopiles</taxon>
        <taxon>Oomycota</taxon>
        <taxon>Peronosporomycetes</taxon>
        <taxon>Peronosporales</taxon>
        <taxon>Peronosporaceae</taxon>
        <taxon>Phytophthora</taxon>
    </lineage>
</organism>
<evidence type="ECO:0000256" key="3">
    <source>
        <dbReference type="ARBA" id="ARBA00022525"/>
    </source>
</evidence>
<protein>
    <recommendedName>
        <fullName evidence="5">RxLR effector protein</fullName>
    </recommendedName>
</protein>
<dbReference type="Pfam" id="PF16810">
    <property type="entry name" value="RXLR"/>
    <property type="match status" value="1"/>
</dbReference>
<comment type="domain">
    <text evidence="5">The RxLR-dEER motif acts to carry the protein into the host cell cytoplasm through binding to cell surface phosphatidylinositol-3-phosphate.</text>
</comment>
<reference evidence="6 7" key="2">
    <citation type="submission" date="2013-11" db="EMBL/GenBank/DDBJ databases">
        <title>The Genome Sequence of Phytophthora parasitica INRA-310.</title>
        <authorList>
            <consortium name="The Broad Institute Genomics Platform"/>
            <person name="Russ C."/>
            <person name="Tyler B."/>
            <person name="Panabieres F."/>
            <person name="Shan W."/>
            <person name="Tripathy S."/>
            <person name="Grunwald N."/>
            <person name="Machado M."/>
            <person name="Johnson C.S."/>
            <person name="Arredondo F."/>
            <person name="Hong C."/>
            <person name="Coffey M."/>
            <person name="Young S.K."/>
            <person name="Zeng Q."/>
            <person name="Gargeya S."/>
            <person name="Fitzgerald M."/>
            <person name="Abouelleil A."/>
            <person name="Alvarado L."/>
            <person name="Chapman S.B."/>
            <person name="Gainer-Dewar J."/>
            <person name="Goldberg J."/>
            <person name="Griggs A."/>
            <person name="Gujja S."/>
            <person name="Hansen M."/>
            <person name="Howarth C."/>
            <person name="Imamovic A."/>
            <person name="Ireland A."/>
            <person name="Larimer J."/>
            <person name="McCowan C."/>
            <person name="Murphy C."/>
            <person name="Pearson M."/>
            <person name="Poon T.W."/>
            <person name="Priest M."/>
            <person name="Roberts A."/>
            <person name="Saif S."/>
            <person name="Shea T."/>
            <person name="Sykes S."/>
            <person name="Wortman J."/>
            <person name="Nusbaum C."/>
            <person name="Birren B."/>
        </authorList>
    </citation>
    <scope>NUCLEOTIDE SEQUENCE [LARGE SCALE GENOMIC DNA]</scope>
    <source>
        <strain evidence="6 7">INRA-310</strain>
    </source>
</reference>
<proteinExistence type="inferred from homology"/>
<name>W2R0F5_PHYN3</name>